<reference evidence="3 4" key="1">
    <citation type="submission" date="2007-10" db="EMBL/GenBank/DDBJ databases">
        <title>Complete sequence of Shewanella pealeana ATCC 700345.</title>
        <authorList>
            <consortium name="US DOE Joint Genome Institute"/>
            <person name="Copeland A."/>
            <person name="Lucas S."/>
            <person name="Lapidus A."/>
            <person name="Barry K."/>
            <person name="Glavina del Rio T."/>
            <person name="Dalin E."/>
            <person name="Tice H."/>
            <person name="Pitluck S."/>
            <person name="Chertkov O."/>
            <person name="Brettin T."/>
            <person name="Bruce D."/>
            <person name="Detter J.C."/>
            <person name="Han C."/>
            <person name="Schmutz J."/>
            <person name="Larimer F."/>
            <person name="Land M."/>
            <person name="Hauser L."/>
            <person name="Kyrpides N."/>
            <person name="Kim E."/>
            <person name="Zhao J.-S.Z."/>
            <person name="Manno D."/>
            <person name="Hawari J."/>
            <person name="Richardson P."/>
        </authorList>
    </citation>
    <scope>NUCLEOTIDE SEQUENCE [LARGE SCALE GENOMIC DNA]</scope>
    <source>
        <strain evidence="4">ATCC 700345 / ANG-SQ1</strain>
    </source>
</reference>
<dbReference type="HOGENOM" id="CLU_619435_0_0_6"/>
<keyword evidence="1" id="KW-0812">Transmembrane</keyword>
<name>A8H448_SHEPA</name>
<protein>
    <recommendedName>
        <fullName evidence="2">Putative Flp pilus-assembly TadG-like N-terminal domain-containing protein</fullName>
    </recommendedName>
</protein>
<gene>
    <name evidence="3" type="ordered locus">Spea_2015</name>
</gene>
<feature type="transmembrane region" description="Helical" evidence="1">
    <location>
        <begin position="21"/>
        <end position="41"/>
    </location>
</feature>
<dbReference type="Proteomes" id="UP000002608">
    <property type="component" value="Chromosome"/>
</dbReference>
<dbReference type="EMBL" id="CP000851">
    <property type="protein sequence ID" value="ABV87335.1"/>
    <property type="molecule type" value="Genomic_DNA"/>
</dbReference>
<evidence type="ECO:0000259" key="2">
    <source>
        <dbReference type="Pfam" id="PF13400"/>
    </source>
</evidence>
<dbReference type="OrthoDB" id="6350731at2"/>
<proteinExistence type="predicted"/>
<dbReference type="Pfam" id="PF13400">
    <property type="entry name" value="Tad"/>
    <property type="match status" value="1"/>
</dbReference>
<dbReference type="STRING" id="398579.Spea_2015"/>
<dbReference type="eggNOG" id="COG4961">
    <property type="taxonomic scope" value="Bacteria"/>
</dbReference>
<dbReference type="KEGG" id="spl:Spea_2015"/>
<keyword evidence="4" id="KW-1185">Reference proteome</keyword>
<feature type="domain" description="Putative Flp pilus-assembly TadG-like N-terminal" evidence="2">
    <location>
        <begin position="20"/>
        <end position="65"/>
    </location>
</feature>
<sequence>MSKIIKGGNQRLLEKRNQSGAILVMFTIGLFSILAFAALALDGGHILLSKGRLQNAVDAAALNAAKELQQGATLFEARQAAYTILLQNLGFSENGELNNSISLSSPDFNTTQVTARLHVEFSEQPDPFNPILVEGSEYVRVRVENVNLSNFLADILNFDKKIRASAVAGRSQDLLCVNRVAPLLVCGDENSTAEDNYGLSEDLYLMKIGANQPSANGAGNFQLINLDGDNGSRAIADALSGNFSPDQCIGSGDDVDTKPGNSVGIRHGFNTMFGVWGPMSTNNEDHPRDINICEGTPVSIVEVQAKDSEGNLLFDDNGNAIMETAIDPDSMATAYRWSQYDIDNRASIPPNCATTSDPYAAALRREMAVVIGVCDPDQHGTYPVTVLGTGCFFLTQKMGTSGQDSYIVGEFLQTCSNSGQSSLDPDYEGDSSTIVLYWDPDSPDS</sequence>
<accession>A8H448</accession>
<keyword evidence="1" id="KW-0472">Membrane</keyword>
<dbReference type="AlphaFoldDB" id="A8H448"/>
<dbReference type="InterPro" id="IPR028087">
    <property type="entry name" value="Tad_N"/>
</dbReference>
<evidence type="ECO:0000313" key="4">
    <source>
        <dbReference type="Proteomes" id="UP000002608"/>
    </source>
</evidence>
<evidence type="ECO:0000313" key="3">
    <source>
        <dbReference type="EMBL" id="ABV87335.1"/>
    </source>
</evidence>
<organism evidence="3 4">
    <name type="scientific">Shewanella pealeana (strain ATCC 700345 / ANG-SQ1)</name>
    <dbReference type="NCBI Taxonomy" id="398579"/>
    <lineage>
        <taxon>Bacteria</taxon>
        <taxon>Pseudomonadati</taxon>
        <taxon>Pseudomonadota</taxon>
        <taxon>Gammaproteobacteria</taxon>
        <taxon>Alteromonadales</taxon>
        <taxon>Shewanellaceae</taxon>
        <taxon>Shewanella</taxon>
    </lineage>
</organism>
<keyword evidence="1" id="KW-1133">Transmembrane helix</keyword>
<evidence type="ECO:0000256" key="1">
    <source>
        <dbReference type="SAM" id="Phobius"/>
    </source>
</evidence>